<dbReference type="PANTHER" id="PTHR43611">
    <property type="entry name" value="ALPHA-D-GLUCOSE 1-PHOSPHATE PHOSPHATASE"/>
    <property type="match status" value="1"/>
</dbReference>
<dbReference type="SFLD" id="SFLDS00003">
    <property type="entry name" value="Haloacid_Dehalogenase"/>
    <property type="match status" value="1"/>
</dbReference>
<protein>
    <submittedName>
        <fullName evidence="1">Alpha-D-glucose-1-phosphate phosphatase YihX</fullName>
        <ecNumber evidence="1">3.1.3.-</ecNumber>
    </submittedName>
</protein>
<keyword evidence="1" id="KW-0378">Hydrolase</keyword>
<dbReference type="InterPro" id="IPR036412">
    <property type="entry name" value="HAD-like_sf"/>
</dbReference>
<dbReference type="OrthoDB" id="9797415at2"/>
<evidence type="ECO:0000313" key="1">
    <source>
        <dbReference type="EMBL" id="SKC31048.1"/>
    </source>
</evidence>
<dbReference type="AlphaFoldDB" id="A0A1T5HW27"/>
<reference evidence="1 2" key="1">
    <citation type="submission" date="2017-02" db="EMBL/GenBank/DDBJ databases">
        <authorList>
            <person name="Peterson S.W."/>
        </authorList>
    </citation>
    <scope>NUCLEOTIDE SEQUENCE [LARGE SCALE GENOMIC DNA]</scope>
    <source>
        <strain evidence="2">type strain: NCCB 100098</strain>
    </source>
</reference>
<name>A0A1T5HW27_9GAMM</name>
<evidence type="ECO:0000313" key="2">
    <source>
        <dbReference type="Proteomes" id="UP000189966"/>
    </source>
</evidence>
<dbReference type="InterPro" id="IPR006439">
    <property type="entry name" value="HAD-SF_hydro_IA"/>
</dbReference>
<dbReference type="Gene3D" id="1.10.150.240">
    <property type="entry name" value="Putative phosphatase, domain 2"/>
    <property type="match status" value="1"/>
</dbReference>
<dbReference type="Proteomes" id="UP000189966">
    <property type="component" value="Unassembled WGS sequence"/>
</dbReference>
<organism evidence="1 2">
    <name type="scientific">Photobacterium piscicola</name>
    <dbReference type="NCBI Taxonomy" id="1378299"/>
    <lineage>
        <taxon>Bacteria</taxon>
        <taxon>Pseudomonadati</taxon>
        <taxon>Pseudomonadota</taxon>
        <taxon>Gammaproteobacteria</taxon>
        <taxon>Vibrionales</taxon>
        <taxon>Vibrionaceae</taxon>
        <taxon>Photobacterium</taxon>
    </lineage>
</organism>
<dbReference type="GO" id="GO:0016787">
    <property type="term" value="F:hydrolase activity"/>
    <property type="evidence" value="ECO:0007669"/>
    <property type="project" value="UniProtKB-KW"/>
</dbReference>
<dbReference type="EMBL" id="FUZI01000001">
    <property type="protein sequence ID" value="SKC31048.1"/>
    <property type="molecule type" value="Genomic_DNA"/>
</dbReference>
<dbReference type="EC" id="3.1.3.-" evidence="1"/>
<sequence>MTTNNIKNIVFDIGNVVVRWNPLEIIKLTFGEIEYPEQLTKTIFHSELWAALNKGELTESEAKIRYQEQLKYSKEDIERLFYYIKQSQILLFGSVELINRVKLAGYNIYALTDNVVEIVDYLKKQYDFWPMFDGAIVSAEVGCLKPQVAIFHCLLNKYNLQASESVFIDDMSPNVEGARTLGFSAIQFKDSIQCECELKSLGVSF</sequence>
<dbReference type="PRINTS" id="PR00413">
    <property type="entry name" value="HADHALOGNASE"/>
</dbReference>
<dbReference type="PANTHER" id="PTHR43611:SF3">
    <property type="entry name" value="FLAVIN MONONUCLEOTIDE HYDROLASE 1, CHLOROPLATIC"/>
    <property type="match status" value="1"/>
</dbReference>
<dbReference type="SUPFAM" id="SSF56784">
    <property type="entry name" value="HAD-like"/>
    <property type="match status" value="1"/>
</dbReference>
<dbReference type="InterPro" id="IPR023198">
    <property type="entry name" value="PGP-like_dom2"/>
</dbReference>
<gene>
    <name evidence="1" type="primary">yihX</name>
    <name evidence="1" type="ORF">CZ809_00526</name>
</gene>
<proteinExistence type="predicted"/>
<dbReference type="RefSeq" id="WP_080155878.1">
    <property type="nucleotide sequence ID" value="NZ_FUZI01000001.1"/>
</dbReference>
<dbReference type="Gene3D" id="3.40.50.1000">
    <property type="entry name" value="HAD superfamily/HAD-like"/>
    <property type="match status" value="1"/>
</dbReference>
<accession>A0A1T5HW27</accession>
<dbReference type="InterPro" id="IPR023214">
    <property type="entry name" value="HAD_sf"/>
</dbReference>
<dbReference type="CDD" id="cd02603">
    <property type="entry name" value="HAD_sEH-N_like"/>
    <property type="match status" value="1"/>
</dbReference>
<dbReference type="Pfam" id="PF00702">
    <property type="entry name" value="Hydrolase"/>
    <property type="match status" value="1"/>
</dbReference>
<dbReference type="NCBIfam" id="TIGR01509">
    <property type="entry name" value="HAD-SF-IA-v3"/>
    <property type="match status" value="1"/>
</dbReference>
<dbReference type="SFLD" id="SFLDG01129">
    <property type="entry name" value="C1.5:_HAD__Beta-PGM__Phosphata"/>
    <property type="match status" value="1"/>
</dbReference>